<evidence type="ECO:0000313" key="2">
    <source>
        <dbReference type="EMBL" id="JAD81304.1"/>
    </source>
</evidence>
<sequence>MSSAHTNIHGQKTIPQSQIHRSRKKNQNHIHVQVPEV</sequence>
<evidence type="ECO:0000256" key="1">
    <source>
        <dbReference type="SAM" id="MobiDB-lite"/>
    </source>
</evidence>
<accession>A0A0A9CY91</accession>
<dbReference type="AlphaFoldDB" id="A0A0A9CY91"/>
<dbReference type="EMBL" id="GBRH01216591">
    <property type="protein sequence ID" value="JAD81304.1"/>
    <property type="molecule type" value="Transcribed_RNA"/>
</dbReference>
<proteinExistence type="predicted"/>
<feature type="compositionally biased region" description="Polar residues" evidence="1">
    <location>
        <begin position="1"/>
        <end position="19"/>
    </location>
</feature>
<protein>
    <submittedName>
        <fullName evidence="2">Uncharacterized protein</fullName>
    </submittedName>
</protein>
<organism evidence="2">
    <name type="scientific">Arundo donax</name>
    <name type="common">Giant reed</name>
    <name type="synonym">Donax arundinaceus</name>
    <dbReference type="NCBI Taxonomy" id="35708"/>
    <lineage>
        <taxon>Eukaryota</taxon>
        <taxon>Viridiplantae</taxon>
        <taxon>Streptophyta</taxon>
        <taxon>Embryophyta</taxon>
        <taxon>Tracheophyta</taxon>
        <taxon>Spermatophyta</taxon>
        <taxon>Magnoliopsida</taxon>
        <taxon>Liliopsida</taxon>
        <taxon>Poales</taxon>
        <taxon>Poaceae</taxon>
        <taxon>PACMAD clade</taxon>
        <taxon>Arundinoideae</taxon>
        <taxon>Arundineae</taxon>
        <taxon>Arundo</taxon>
    </lineage>
</organism>
<reference evidence="2" key="1">
    <citation type="submission" date="2014-09" db="EMBL/GenBank/DDBJ databases">
        <authorList>
            <person name="Magalhaes I.L.F."/>
            <person name="Oliveira U."/>
            <person name="Santos F.R."/>
            <person name="Vidigal T.H.D.A."/>
            <person name="Brescovit A.D."/>
            <person name="Santos A.J."/>
        </authorList>
    </citation>
    <scope>NUCLEOTIDE SEQUENCE</scope>
    <source>
        <tissue evidence="2">Shoot tissue taken approximately 20 cm above the soil surface</tissue>
    </source>
</reference>
<feature type="region of interest" description="Disordered" evidence="1">
    <location>
        <begin position="1"/>
        <end position="37"/>
    </location>
</feature>
<reference evidence="2" key="2">
    <citation type="journal article" date="2015" name="Data Brief">
        <title>Shoot transcriptome of the giant reed, Arundo donax.</title>
        <authorList>
            <person name="Barrero R.A."/>
            <person name="Guerrero F.D."/>
            <person name="Moolhuijzen P."/>
            <person name="Goolsby J.A."/>
            <person name="Tidwell J."/>
            <person name="Bellgard S.E."/>
            <person name="Bellgard M.I."/>
        </authorList>
    </citation>
    <scope>NUCLEOTIDE SEQUENCE</scope>
    <source>
        <tissue evidence="2">Shoot tissue taken approximately 20 cm above the soil surface</tissue>
    </source>
</reference>
<name>A0A0A9CY91_ARUDO</name>